<keyword evidence="1" id="KW-1133">Transmembrane helix</keyword>
<organism evidence="2 3">
    <name type="scientific">Streptococcus suis</name>
    <dbReference type="NCBI Taxonomy" id="1307"/>
    <lineage>
        <taxon>Bacteria</taxon>
        <taxon>Bacillati</taxon>
        <taxon>Bacillota</taxon>
        <taxon>Bacilli</taxon>
        <taxon>Lactobacillales</taxon>
        <taxon>Streptococcaceae</taxon>
        <taxon>Streptococcus</taxon>
    </lineage>
</organism>
<protein>
    <submittedName>
        <fullName evidence="2">Uncharacterized protein</fullName>
    </submittedName>
</protein>
<sequence>MTEAILSLSIFAVPILAVGILEQRKLEKQRRKRELALIREMELINQFRHGMAYRDECLKQRVLNTERQQVDKEGERYARMVG</sequence>
<dbReference type="AlphaFoldDB" id="A0A0Z8BKC9"/>
<gene>
    <name evidence="2" type="ORF">ERS132536_00828</name>
</gene>
<dbReference type="Proteomes" id="UP000075182">
    <property type="component" value="Unassembled WGS sequence"/>
</dbReference>
<dbReference type="EMBL" id="FIMD01000004">
    <property type="protein sequence ID" value="CYX57730.1"/>
    <property type="molecule type" value="Genomic_DNA"/>
</dbReference>
<proteinExistence type="predicted"/>
<feature type="transmembrane region" description="Helical" evidence="1">
    <location>
        <begin position="6"/>
        <end position="23"/>
    </location>
</feature>
<evidence type="ECO:0000256" key="1">
    <source>
        <dbReference type="SAM" id="Phobius"/>
    </source>
</evidence>
<dbReference type="RefSeq" id="WP_044668051.1">
    <property type="nucleotide sequence ID" value="NZ_BDMJ01000023.1"/>
</dbReference>
<name>A0A0Z8BKC9_STRSU</name>
<evidence type="ECO:0000313" key="3">
    <source>
        <dbReference type="Proteomes" id="UP000075182"/>
    </source>
</evidence>
<evidence type="ECO:0000313" key="2">
    <source>
        <dbReference type="EMBL" id="CYX57730.1"/>
    </source>
</evidence>
<reference evidence="2 3" key="1">
    <citation type="submission" date="2016-02" db="EMBL/GenBank/DDBJ databases">
        <authorList>
            <consortium name="Pathogen Informatics"/>
        </authorList>
    </citation>
    <scope>NUCLEOTIDE SEQUENCE [LARGE SCALE GENOMIC DNA]</scope>
    <source>
        <strain evidence="2 3">SS999</strain>
    </source>
</reference>
<keyword evidence="1" id="KW-0472">Membrane</keyword>
<accession>A0A0Z8BKC9</accession>
<keyword evidence="1" id="KW-0812">Transmembrane</keyword>